<dbReference type="PRINTS" id="PR00738">
    <property type="entry name" value="GLHYDRLASE20"/>
</dbReference>
<dbReference type="InterPro" id="IPR015882">
    <property type="entry name" value="HEX_bac_N"/>
</dbReference>
<evidence type="ECO:0000259" key="10">
    <source>
        <dbReference type="Pfam" id="PF02838"/>
    </source>
</evidence>
<accession>A0A4R2CZ45</accession>
<dbReference type="GO" id="GO:0005975">
    <property type="term" value="P:carbohydrate metabolic process"/>
    <property type="evidence" value="ECO:0007669"/>
    <property type="project" value="InterPro"/>
</dbReference>
<gene>
    <name evidence="11" type="ORF">EV665_103433</name>
</gene>
<evidence type="ECO:0000313" key="11">
    <source>
        <dbReference type="EMBL" id="TCN47258.1"/>
    </source>
</evidence>
<dbReference type="InterPro" id="IPR029018">
    <property type="entry name" value="Hex-like_dom2"/>
</dbReference>
<reference evidence="11 12" key="1">
    <citation type="submission" date="2019-03" db="EMBL/GenBank/DDBJ databases">
        <title>Genomic Encyclopedia of Type Strains, Phase IV (KMG-IV): sequencing the most valuable type-strain genomes for metagenomic binning, comparative biology and taxonomic classification.</title>
        <authorList>
            <person name="Goeker M."/>
        </authorList>
    </citation>
    <scope>NUCLEOTIDE SEQUENCE [LARGE SCALE GENOMIC DNA]</scope>
    <source>
        <strain evidence="11 12">DSM 18401</strain>
    </source>
</reference>
<dbReference type="SUPFAM" id="SSF55545">
    <property type="entry name" value="beta-N-acetylhexosaminidase-like domain"/>
    <property type="match status" value="1"/>
</dbReference>
<keyword evidence="4" id="KW-0378">Hydrolase</keyword>
<evidence type="ECO:0000256" key="4">
    <source>
        <dbReference type="ARBA" id="ARBA00022801"/>
    </source>
</evidence>
<dbReference type="GO" id="GO:0030203">
    <property type="term" value="P:glycosaminoglycan metabolic process"/>
    <property type="evidence" value="ECO:0007669"/>
    <property type="project" value="TreeGrafter"/>
</dbReference>
<comment type="catalytic activity">
    <reaction evidence="1">
        <text>Hydrolysis of terminal non-reducing N-acetyl-D-hexosamine residues in N-acetyl-beta-D-hexosaminides.</text>
        <dbReference type="EC" id="3.2.1.52"/>
    </reaction>
</comment>
<dbReference type="GO" id="GO:0004563">
    <property type="term" value="F:beta-N-acetylhexosaminidase activity"/>
    <property type="evidence" value="ECO:0007669"/>
    <property type="project" value="UniProtKB-EC"/>
</dbReference>
<dbReference type="AlphaFoldDB" id="A0A4R2CZ45"/>
<dbReference type="Proteomes" id="UP000295351">
    <property type="component" value="Unassembled WGS sequence"/>
</dbReference>
<dbReference type="Pfam" id="PF02838">
    <property type="entry name" value="Glyco_hydro_20b"/>
    <property type="match status" value="1"/>
</dbReference>
<dbReference type="PANTHER" id="PTHR22600:SF57">
    <property type="entry name" value="BETA-N-ACETYLHEXOSAMINIDASE"/>
    <property type="match status" value="1"/>
</dbReference>
<dbReference type="RefSeq" id="WP_133033730.1">
    <property type="nucleotide sequence ID" value="NZ_BAABEI010000012.1"/>
</dbReference>
<sequence>MTASVDPNHSLLFETLWTPPAGEEAPVYTIRLTNLGATPLAGFVLCFSGPARLQAGAAIENGRLVRRFSNHSTIAPPDGFVLAPGAVWEASSRQLSYPLRHWSDGARNAYVVTAEGTILPARVLPTVSTVAENAPRRGTARAPVPLNAPQPLSIVPWPKEVAGIAGGQVPHGLALANGPAAAAEAADAFRDITTRLFPGEGLVRDIHQGGLPVRFAERAGEVEAYRLDFAADGVLVTAAAPAGFLYGLITLGQIFRGARRHPATFLFPVAGSIEDAPRMGFRGCHLDVARQFYASAEVKQFLAILAWNKLNRFHWHLTDDEAWRIEITAYPQLTEKAAWRGHDLPVPPLFGSGPFPTGGYYTQDEVREIVAHAGRYGIAVIPEIDVPGHSFALLQALPELRDPDETGEYASVQGMPNNCLNPAQPKAIAFMETVMRELAGLFPAGILHVGADEVPLGAWSGSPLALAMLADLAGADAAKAHARHNNVETNHDGADDIEGAPTAVLQATFLRQVHASVKALGCVTGGWQEAAHGGVLDKASSYLIGWRDVPVSARLAQEGYDIVVAPGQAYYLDMGQSTDWNEPGAGWAGSPSPRDTYDFDPVEGWTGEQLAHFKGVQACIWNESMADRAIFDRLVFPRLSAIAETAWTPWEQKDWDRFIVNAALMPNLYGHWA</sequence>
<feature type="domain" description="Beta-hexosaminidase bacterial type N-terminal" evidence="10">
    <location>
        <begin position="153"/>
        <end position="275"/>
    </location>
</feature>
<name>A0A4R2CZ45_SHIGR</name>
<dbReference type="CDD" id="cd06563">
    <property type="entry name" value="GH20_chitobiase-like"/>
    <property type="match status" value="1"/>
</dbReference>
<dbReference type="Gene3D" id="3.30.379.10">
    <property type="entry name" value="Chitobiase/beta-hexosaminidase domain 2-like"/>
    <property type="match status" value="1"/>
</dbReference>
<protein>
    <recommendedName>
        <fullName evidence="3">beta-N-acetylhexosaminidase</fullName>
        <ecNumber evidence="3">3.2.1.52</ecNumber>
    </recommendedName>
    <alternativeName>
        <fullName evidence="6">Beta-N-acetylhexosaminidase</fullName>
    </alternativeName>
    <alternativeName>
        <fullName evidence="7">N-acetyl-beta-glucosaminidase</fullName>
    </alternativeName>
</protein>
<evidence type="ECO:0000256" key="3">
    <source>
        <dbReference type="ARBA" id="ARBA00012663"/>
    </source>
</evidence>
<dbReference type="GO" id="GO:0016020">
    <property type="term" value="C:membrane"/>
    <property type="evidence" value="ECO:0007669"/>
    <property type="project" value="TreeGrafter"/>
</dbReference>
<evidence type="ECO:0000256" key="8">
    <source>
        <dbReference type="PIRSR" id="PIRSR625705-1"/>
    </source>
</evidence>
<keyword evidence="12" id="KW-1185">Reference proteome</keyword>
<proteinExistence type="inferred from homology"/>
<dbReference type="Gene3D" id="3.20.20.80">
    <property type="entry name" value="Glycosidases"/>
    <property type="match status" value="1"/>
</dbReference>
<evidence type="ECO:0000259" key="9">
    <source>
        <dbReference type="Pfam" id="PF00728"/>
    </source>
</evidence>
<dbReference type="InterPro" id="IPR015883">
    <property type="entry name" value="Glyco_hydro_20_cat"/>
</dbReference>
<organism evidence="11 12">
    <name type="scientific">Shinella granuli</name>
    <dbReference type="NCBI Taxonomy" id="323621"/>
    <lineage>
        <taxon>Bacteria</taxon>
        <taxon>Pseudomonadati</taxon>
        <taxon>Pseudomonadota</taxon>
        <taxon>Alphaproteobacteria</taxon>
        <taxon>Hyphomicrobiales</taxon>
        <taxon>Rhizobiaceae</taxon>
        <taxon>Shinella</taxon>
    </lineage>
</organism>
<evidence type="ECO:0000256" key="1">
    <source>
        <dbReference type="ARBA" id="ARBA00001231"/>
    </source>
</evidence>
<keyword evidence="5" id="KW-0326">Glycosidase</keyword>
<evidence type="ECO:0000256" key="6">
    <source>
        <dbReference type="ARBA" id="ARBA00030512"/>
    </source>
</evidence>
<comment type="caution">
    <text evidence="11">The sequence shown here is derived from an EMBL/GenBank/DDBJ whole genome shotgun (WGS) entry which is preliminary data.</text>
</comment>
<feature type="active site" description="Proton donor" evidence="8">
    <location>
        <position position="453"/>
    </location>
</feature>
<dbReference type="EC" id="3.2.1.52" evidence="3"/>
<evidence type="ECO:0000256" key="7">
    <source>
        <dbReference type="ARBA" id="ARBA00033000"/>
    </source>
</evidence>
<evidence type="ECO:0000256" key="5">
    <source>
        <dbReference type="ARBA" id="ARBA00023295"/>
    </source>
</evidence>
<evidence type="ECO:0000313" key="12">
    <source>
        <dbReference type="Proteomes" id="UP000295351"/>
    </source>
</evidence>
<dbReference type="PANTHER" id="PTHR22600">
    <property type="entry name" value="BETA-HEXOSAMINIDASE"/>
    <property type="match status" value="1"/>
</dbReference>
<dbReference type="EMBL" id="SLVX01000003">
    <property type="protein sequence ID" value="TCN47258.1"/>
    <property type="molecule type" value="Genomic_DNA"/>
</dbReference>
<dbReference type="Pfam" id="PF00728">
    <property type="entry name" value="Glyco_hydro_20"/>
    <property type="match status" value="1"/>
</dbReference>
<evidence type="ECO:0000256" key="2">
    <source>
        <dbReference type="ARBA" id="ARBA00006285"/>
    </source>
</evidence>
<dbReference type="InterPro" id="IPR025705">
    <property type="entry name" value="Beta_hexosaminidase_sua/sub"/>
</dbReference>
<feature type="domain" description="Glycoside hydrolase family 20 catalytic" evidence="9">
    <location>
        <begin position="281"/>
        <end position="649"/>
    </location>
</feature>
<dbReference type="InterPro" id="IPR017853">
    <property type="entry name" value="GH"/>
</dbReference>
<comment type="similarity">
    <text evidence="2">Belongs to the glycosyl hydrolase 20 family.</text>
</comment>
<dbReference type="SUPFAM" id="SSF51445">
    <property type="entry name" value="(Trans)glycosidases"/>
    <property type="match status" value="1"/>
</dbReference>